<accession>A0ABY8MHJ2</accession>
<protein>
    <submittedName>
        <fullName evidence="1">Uncharacterized protein</fullName>
    </submittedName>
</protein>
<evidence type="ECO:0000313" key="1">
    <source>
        <dbReference type="EMBL" id="WGK69454.1"/>
    </source>
</evidence>
<proteinExistence type="predicted"/>
<dbReference type="RefSeq" id="WP_326927637.1">
    <property type="nucleotide sequence ID" value="NZ_CP123443.1"/>
</dbReference>
<dbReference type="Proteomes" id="UP001228690">
    <property type="component" value="Chromosome"/>
</dbReference>
<sequence>MAISFTEIPAALRVPGSYHEISNRLAGSSSDMKVVLIIAALSAVQEKAGTTALYKPLRILSSEDAKKNLGEGQGYQIVKDLLDVNDTLEVHALPVPKDYSGKDFAKDVWPNLTDFEFQWLLYPGSDTAQITAIQTELEDRYKGNRQIGARCFYAKADTAANLLSYAEGRNSPHMVLLPLLSSENTDAARLKWLSRWTAAITKQLAIDPSSSLNQIKVKGLSSVEQFPFSTRNQFLYGGLSTWIAARDGSVYVERVVTNYTKTPEGTADSSYLDVQIPETLDAIRKYQNAEIRKRFAGTKLGPDTLIVQPGQNVLTPALLTGFLLGLYRSAFVGNKLWCVNPEKYKGSLRVELDQNDKNTIIWYDQPELIGRFDVAKGLSEFK</sequence>
<reference evidence="1 2" key="1">
    <citation type="submission" date="2023-04" db="EMBL/GenBank/DDBJ databases">
        <title>Spirochaete genome identified in red abalone sample constitutes a novel genus.</title>
        <authorList>
            <person name="Sharma S.P."/>
            <person name="Purcell C.M."/>
            <person name="Hyde J.R."/>
            <person name="Severin A.J."/>
        </authorList>
    </citation>
    <scope>NUCLEOTIDE SEQUENCE [LARGE SCALE GENOMIC DNA]</scope>
    <source>
        <strain evidence="1 2">SP-2023</strain>
    </source>
</reference>
<gene>
    <name evidence="1" type="ORF">P0082_00940</name>
</gene>
<keyword evidence="2" id="KW-1185">Reference proteome</keyword>
<evidence type="ECO:0000313" key="2">
    <source>
        <dbReference type="Proteomes" id="UP001228690"/>
    </source>
</evidence>
<organism evidence="1 2">
    <name type="scientific">Candidatus Haliotispira prima</name>
    <dbReference type="NCBI Taxonomy" id="3034016"/>
    <lineage>
        <taxon>Bacteria</taxon>
        <taxon>Pseudomonadati</taxon>
        <taxon>Spirochaetota</taxon>
        <taxon>Spirochaetia</taxon>
        <taxon>Spirochaetales</taxon>
        <taxon>Spirochaetaceae</taxon>
        <taxon>Candidatus Haliotispira</taxon>
    </lineage>
</organism>
<name>A0ABY8MHJ2_9SPIO</name>
<dbReference type="EMBL" id="CP123443">
    <property type="protein sequence ID" value="WGK69454.1"/>
    <property type="molecule type" value="Genomic_DNA"/>
</dbReference>